<keyword evidence="3" id="KW-1185">Reference proteome</keyword>
<dbReference type="EMBL" id="JBEFKJ010000025">
    <property type="protein sequence ID" value="KAL2039580.1"/>
    <property type="molecule type" value="Genomic_DNA"/>
</dbReference>
<gene>
    <name evidence="2" type="ORF">N7G274_007852</name>
</gene>
<reference evidence="2 3" key="1">
    <citation type="submission" date="2024-09" db="EMBL/GenBank/DDBJ databases">
        <title>Rethinking Asexuality: The Enigmatic Case of Functional Sexual Genes in Lepraria (Stereocaulaceae).</title>
        <authorList>
            <person name="Doellman M."/>
            <person name="Sun Y."/>
            <person name="Barcenas-Pena A."/>
            <person name="Lumbsch H.T."/>
            <person name="Grewe F."/>
        </authorList>
    </citation>
    <scope>NUCLEOTIDE SEQUENCE [LARGE SCALE GENOMIC DNA]</scope>
    <source>
        <strain evidence="2 3">Mercado 3170</strain>
    </source>
</reference>
<feature type="region of interest" description="Disordered" evidence="1">
    <location>
        <begin position="98"/>
        <end position="125"/>
    </location>
</feature>
<evidence type="ECO:0000313" key="3">
    <source>
        <dbReference type="Proteomes" id="UP001590950"/>
    </source>
</evidence>
<comment type="caution">
    <text evidence="2">The sequence shown here is derived from an EMBL/GenBank/DDBJ whole genome shotgun (WGS) entry which is preliminary data.</text>
</comment>
<evidence type="ECO:0000256" key="1">
    <source>
        <dbReference type="SAM" id="MobiDB-lite"/>
    </source>
</evidence>
<accession>A0ABR4A2B9</accession>
<name>A0ABR4A2B9_9LECA</name>
<feature type="region of interest" description="Disordered" evidence="1">
    <location>
        <begin position="142"/>
        <end position="163"/>
    </location>
</feature>
<evidence type="ECO:0000313" key="2">
    <source>
        <dbReference type="EMBL" id="KAL2039580.1"/>
    </source>
</evidence>
<proteinExistence type="predicted"/>
<sequence>MERRANPKSQLEIDEWILDYLVFMAIKYVLEDYKSMKTPVEDASGQGKAGVPLQLVDSFLKMFRTMHPGHRGSPELQFRLRLLRFAVMFTKRFMPSEISSPGTALQRLRDQRQRQASAFRSSDQSLSSLNLPDLTEYLASPTRARNKQERPFGNPESTPAPLTPSISLLDTLPLFMSLSAAQNSMNQTTITDVWMRLAAGYMAQAVAEQYLVYKSERREVLQKAFAWGFDAECEAQEGSDEWQINAMFWGEDDMVPGWEEVRDEHMQALIPPAGTDLQGHLQSLTESGLSTAKFEQCVSDFLEGLLFGQPMPTLAQVESGKIDGLSQRDARGLQVAVGMASI</sequence>
<dbReference type="Proteomes" id="UP001590950">
    <property type="component" value="Unassembled WGS sequence"/>
</dbReference>
<protein>
    <submittedName>
        <fullName evidence="2">Uncharacterized protein</fullName>
    </submittedName>
</protein>
<organism evidence="2 3">
    <name type="scientific">Stereocaulon virgatum</name>
    <dbReference type="NCBI Taxonomy" id="373712"/>
    <lineage>
        <taxon>Eukaryota</taxon>
        <taxon>Fungi</taxon>
        <taxon>Dikarya</taxon>
        <taxon>Ascomycota</taxon>
        <taxon>Pezizomycotina</taxon>
        <taxon>Lecanoromycetes</taxon>
        <taxon>OSLEUM clade</taxon>
        <taxon>Lecanoromycetidae</taxon>
        <taxon>Lecanorales</taxon>
        <taxon>Lecanorineae</taxon>
        <taxon>Stereocaulaceae</taxon>
        <taxon>Stereocaulon</taxon>
    </lineage>
</organism>
<feature type="compositionally biased region" description="Polar residues" evidence="1">
    <location>
        <begin position="116"/>
        <end position="125"/>
    </location>
</feature>